<dbReference type="GO" id="GO:0019563">
    <property type="term" value="P:glycerol catabolic process"/>
    <property type="evidence" value="ECO:0007669"/>
    <property type="project" value="UniProtKB-UniRule"/>
</dbReference>
<dbReference type="InterPro" id="IPR005999">
    <property type="entry name" value="Glycerol_kin"/>
</dbReference>
<feature type="binding site" evidence="11">
    <location>
        <position position="84"/>
    </location>
    <ligand>
        <name>sn-glycerol 3-phosphate</name>
        <dbReference type="ChEBI" id="CHEBI:57597"/>
    </ligand>
</feature>
<keyword evidence="6 11" id="KW-0319">Glycerol metabolism</keyword>
<comment type="caution">
    <text evidence="16">The sequence shown here is derived from an EMBL/GenBank/DDBJ whole genome shotgun (WGS) entry which is preliminary data.</text>
</comment>
<dbReference type="SUPFAM" id="SSF53067">
    <property type="entry name" value="Actin-like ATPase domain"/>
    <property type="match status" value="2"/>
</dbReference>
<feature type="binding site" evidence="11">
    <location>
        <position position="310"/>
    </location>
    <ligand>
        <name>ADP</name>
        <dbReference type="ChEBI" id="CHEBI:456216"/>
    </ligand>
</feature>
<dbReference type="PROSITE" id="PS00445">
    <property type="entry name" value="FGGY_KINASES_2"/>
    <property type="match status" value="1"/>
</dbReference>
<evidence type="ECO:0000256" key="5">
    <source>
        <dbReference type="ARBA" id="ARBA00022777"/>
    </source>
</evidence>
<organism evidence="16 17">
    <name type="scientific">Lactiplantibacillus plantarum</name>
    <name type="common">Lactobacillus plantarum</name>
    <dbReference type="NCBI Taxonomy" id="1590"/>
    <lineage>
        <taxon>Bacteria</taxon>
        <taxon>Bacillati</taxon>
        <taxon>Bacillota</taxon>
        <taxon>Bacilli</taxon>
        <taxon>Lactobacillales</taxon>
        <taxon>Lactobacillaceae</taxon>
        <taxon>Lactiplantibacillus</taxon>
    </lineage>
</organism>
<feature type="binding site" evidence="11">
    <location>
        <position position="83"/>
    </location>
    <ligand>
        <name>sn-glycerol 3-phosphate</name>
        <dbReference type="ChEBI" id="CHEBI:57597"/>
    </ligand>
</feature>
<keyword evidence="4 11" id="KW-0547">Nucleotide-binding</keyword>
<evidence type="ECO:0000256" key="12">
    <source>
        <dbReference type="RuleBase" id="RU003733"/>
    </source>
</evidence>
<evidence type="ECO:0000256" key="13">
    <source>
        <dbReference type="SAM" id="MobiDB-lite"/>
    </source>
</evidence>
<dbReference type="GO" id="GO:0006072">
    <property type="term" value="P:glycerol-3-phosphate metabolic process"/>
    <property type="evidence" value="ECO:0007669"/>
    <property type="project" value="InterPro"/>
</dbReference>
<protein>
    <recommendedName>
        <fullName evidence="11">Glycerol kinase</fullName>
        <ecNumber evidence="11">2.7.1.30</ecNumber>
    </recommendedName>
    <alternativeName>
        <fullName evidence="11">ATP:glycerol 3-phosphotransferase</fullName>
    </alternativeName>
    <alternativeName>
        <fullName evidence="11">Glycerokinase</fullName>
        <shortName evidence="11">GK</shortName>
    </alternativeName>
</protein>
<dbReference type="PROSITE" id="PS00933">
    <property type="entry name" value="FGGY_KINASES_1"/>
    <property type="match status" value="1"/>
</dbReference>
<comment type="subunit">
    <text evidence="10 11">Homotetramer and homodimer (in equilibrium).</text>
</comment>
<dbReference type="PATRIC" id="fig|1590.201.peg.2135"/>
<evidence type="ECO:0000259" key="14">
    <source>
        <dbReference type="Pfam" id="PF00370"/>
    </source>
</evidence>
<keyword evidence="7 11" id="KW-0067">ATP-binding</keyword>
<evidence type="ECO:0000313" key="16">
    <source>
        <dbReference type="EMBL" id="KZU94266.1"/>
    </source>
</evidence>
<dbReference type="GO" id="GO:0005524">
    <property type="term" value="F:ATP binding"/>
    <property type="evidence" value="ECO:0007669"/>
    <property type="project" value="UniProtKB-UniRule"/>
</dbReference>
<evidence type="ECO:0000256" key="1">
    <source>
        <dbReference type="ARBA" id="ARBA00005190"/>
    </source>
</evidence>
<feature type="binding site" evidence="11">
    <location>
        <position position="245"/>
    </location>
    <ligand>
        <name>glycerol</name>
        <dbReference type="ChEBI" id="CHEBI:17754"/>
    </ligand>
</feature>
<feature type="binding site" evidence="11">
    <location>
        <position position="14"/>
    </location>
    <ligand>
        <name>ATP</name>
        <dbReference type="ChEBI" id="CHEBI:30616"/>
    </ligand>
</feature>
<name>A0A165RG86_LACPN</name>
<dbReference type="GO" id="GO:0005829">
    <property type="term" value="C:cytosol"/>
    <property type="evidence" value="ECO:0007669"/>
    <property type="project" value="TreeGrafter"/>
</dbReference>
<sequence>MSAKYIMAIDEGTTSTRTIIFNHAGQKVADAQKEFPQYFPQPGWVEHDATEIWNAVSSTIANVLIDANIKPNQIEAIGITNQRETTVVWDKQTGLPIYNAIVWQSRQTAPLAEQLIADGMGDLIHRHTGLVTDAYFSATKIRWILDHVDGAQKRAERGELLFGTIDTWLVWKLTGGETHVTDYTNASRTMLFNIHDLQWDQTILNLLNIPAAMLPEVRSNSEIYGTTRDYLLYGSQIPISGMAGDQQAALFGQMAFEPGMVKNTYGTGAFTVMNLGEQPQLSDHNLLTTIAYGLDGNINYALEGSIFVAGSALQWLRDGMQLIESAPESESLAQQSHNHNEVYVVPAFTGLGAPYWDSETRGAVFGLTRGTTRADFVKATLQSLAYQSRDVIDTMKNDANITMPTLMVDGGAARNNWLMQFQADISNVKIIRAADLETTALGAAFLAGLAVGYWQDLDELKSIHQTGNVFQPRMAAPQRANLYQAGKPPSKQPNYSSTSQSTPNQVPTKLNF</sequence>
<feature type="domain" description="Carbohydrate kinase FGGY C-terminal" evidence="15">
    <location>
        <begin position="262"/>
        <end position="450"/>
    </location>
</feature>
<feature type="binding site" evidence="11">
    <location>
        <position position="17"/>
    </location>
    <ligand>
        <name>ADP</name>
        <dbReference type="ChEBI" id="CHEBI:456216"/>
    </ligand>
</feature>
<dbReference type="Pfam" id="PF00370">
    <property type="entry name" value="FGGY_N"/>
    <property type="match status" value="1"/>
</dbReference>
<comment type="pathway">
    <text evidence="1 11">Polyol metabolism; glycerol degradation via glycerol kinase pathway; sn-glycerol 3-phosphate from glycerol: step 1/1.</text>
</comment>
<evidence type="ECO:0000256" key="11">
    <source>
        <dbReference type="HAMAP-Rule" id="MF_00186"/>
    </source>
</evidence>
<dbReference type="PIRSF" id="PIRSF000538">
    <property type="entry name" value="GlpK"/>
    <property type="match status" value="1"/>
</dbReference>
<evidence type="ECO:0000256" key="2">
    <source>
        <dbReference type="ARBA" id="ARBA00009156"/>
    </source>
</evidence>
<dbReference type="Proteomes" id="UP000076882">
    <property type="component" value="Unassembled WGS sequence"/>
</dbReference>
<comment type="function">
    <text evidence="9 11">Key enzyme in the regulation of glycerol uptake and metabolism. Catalyzes the phosphorylation of glycerol to yield sn-glycerol 3-phosphate.</text>
</comment>
<feature type="compositionally biased region" description="Polar residues" evidence="13">
    <location>
        <begin position="492"/>
        <end position="512"/>
    </location>
</feature>
<feature type="binding site" evidence="11">
    <location>
        <position position="246"/>
    </location>
    <ligand>
        <name>glycerol</name>
        <dbReference type="ChEBI" id="CHEBI:17754"/>
    </ligand>
</feature>
<dbReference type="InterPro" id="IPR000577">
    <property type="entry name" value="Carb_kinase_FGGY"/>
</dbReference>
<dbReference type="Gene3D" id="3.30.420.40">
    <property type="match status" value="2"/>
</dbReference>
<reference evidence="16 17" key="1">
    <citation type="submission" date="2016-03" db="EMBL/GenBank/DDBJ databases">
        <title>Comparative genomics of 54 Lactobacillus plantarum strains reveals genomic uncoupling from niche constraints.</title>
        <authorList>
            <person name="Martino M.E."/>
        </authorList>
    </citation>
    <scope>NUCLEOTIDE SEQUENCE [LARGE SCALE GENOMIC DNA]</scope>
    <source>
        <strain evidence="16 17">19.1</strain>
    </source>
</reference>
<dbReference type="InterPro" id="IPR018485">
    <property type="entry name" value="FGGY_C"/>
</dbReference>
<dbReference type="InterPro" id="IPR018484">
    <property type="entry name" value="FGGY_N"/>
</dbReference>
<proteinExistence type="inferred from homology"/>
<evidence type="ECO:0000256" key="8">
    <source>
        <dbReference type="ARBA" id="ARBA00052101"/>
    </source>
</evidence>
<comment type="similarity">
    <text evidence="2 11 12">Belongs to the FGGY kinase family.</text>
</comment>
<feature type="binding site" evidence="11">
    <location>
        <position position="415"/>
    </location>
    <ligand>
        <name>ADP</name>
        <dbReference type="ChEBI" id="CHEBI:456216"/>
    </ligand>
</feature>
<feature type="region of interest" description="Disordered" evidence="13">
    <location>
        <begin position="484"/>
        <end position="512"/>
    </location>
</feature>
<comment type="catalytic activity">
    <reaction evidence="8 11">
        <text>glycerol + ATP = sn-glycerol 3-phosphate + ADP + H(+)</text>
        <dbReference type="Rhea" id="RHEA:21644"/>
        <dbReference type="ChEBI" id="CHEBI:15378"/>
        <dbReference type="ChEBI" id="CHEBI:17754"/>
        <dbReference type="ChEBI" id="CHEBI:30616"/>
        <dbReference type="ChEBI" id="CHEBI:57597"/>
        <dbReference type="ChEBI" id="CHEBI:456216"/>
        <dbReference type="EC" id="2.7.1.30"/>
    </reaction>
</comment>
<dbReference type="InterPro" id="IPR018483">
    <property type="entry name" value="Carb_kinase_FGGY_CS"/>
</dbReference>
<evidence type="ECO:0000256" key="4">
    <source>
        <dbReference type="ARBA" id="ARBA00022741"/>
    </source>
</evidence>
<feature type="binding site" evidence="11">
    <location>
        <position position="314"/>
    </location>
    <ligand>
        <name>ATP</name>
        <dbReference type="ChEBI" id="CHEBI:30616"/>
    </ligand>
</feature>
<evidence type="ECO:0000256" key="9">
    <source>
        <dbReference type="ARBA" id="ARBA00054633"/>
    </source>
</evidence>
<dbReference type="EMBL" id="LUXM01000033">
    <property type="protein sequence ID" value="KZU94266.1"/>
    <property type="molecule type" value="Genomic_DNA"/>
</dbReference>
<gene>
    <name evidence="11" type="primary">glpK</name>
    <name evidence="16" type="ORF">Lp19_2240</name>
</gene>
<dbReference type="PANTHER" id="PTHR10196:SF69">
    <property type="entry name" value="GLYCEROL KINASE"/>
    <property type="match status" value="1"/>
</dbReference>
<dbReference type="FunFam" id="3.30.420.40:FF:000008">
    <property type="entry name" value="Glycerol kinase"/>
    <property type="match status" value="1"/>
</dbReference>
<feature type="binding site" evidence="11">
    <location>
        <position position="267"/>
    </location>
    <ligand>
        <name>ADP</name>
        <dbReference type="ChEBI" id="CHEBI:456216"/>
    </ligand>
</feature>
<dbReference type="AlphaFoldDB" id="A0A165RG86"/>
<feature type="binding site" evidence="11">
    <location>
        <position position="13"/>
    </location>
    <ligand>
        <name>sn-glycerol 3-phosphate</name>
        <dbReference type="ChEBI" id="CHEBI:57597"/>
    </ligand>
</feature>
<feature type="binding site" evidence="11">
    <location>
        <position position="13"/>
    </location>
    <ligand>
        <name>ATP</name>
        <dbReference type="ChEBI" id="CHEBI:30616"/>
    </ligand>
</feature>
<dbReference type="NCBIfam" id="TIGR01311">
    <property type="entry name" value="glycerol_kin"/>
    <property type="match status" value="1"/>
</dbReference>
<feature type="binding site" evidence="11">
    <location>
        <position position="411"/>
    </location>
    <ligand>
        <name>ATP</name>
        <dbReference type="ChEBI" id="CHEBI:30616"/>
    </ligand>
</feature>
<evidence type="ECO:0000256" key="7">
    <source>
        <dbReference type="ARBA" id="ARBA00022840"/>
    </source>
</evidence>
<feature type="binding site" evidence="11">
    <location>
        <position position="13"/>
    </location>
    <ligand>
        <name>ADP</name>
        <dbReference type="ChEBI" id="CHEBI:456216"/>
    </ligand>
</feature>
<feature type="binding site" evidence="11">
    <location>
        <position position="267"/>
    </location>
    <ligand>
        <name>ATP</name>
        <dbReference type="ChEBI" id="CHEBI:30616"/>
    </ligand>
</feature>
<feature type="binding site" evidence="11">
    <location>
        <position position="15"/>
    </location>
    <ligand>
        <name>ATP</name>
        <dbReference type="ChEBI" id="CHEBI:30616"/>
    </ligand>
</feature>
<evidence type="ECO:0000256" key="6">
    <source>
        <dbReference type="ARBA" id="ARBA00022798"/>
    </source>
</evidence>
<keyword evidence="3 11" id="KW-0808">Transferase</keyword>
<dbReference type="GO" id="GO:0004370">
    <property type="term" value="F:glycerol kinase activity"/>
    <property type="evidence" value="ECO:0007669"/>
    <property type="project" value="UniProtKB-UniRule"/>
</dbReference>
<dbReference type="PANTHER" id="PTHR10196">
    <property type="entry name" value="SUGAR KINASE"/>
    <property type="match status" value="1"/>
</dbReference>
<evidence type="ECO:0000313" key="17">
    <source>
        <dbReference type="Proteomes" id="UP000076882"/>
    </source>
</evidence>
<dbReference type="FunFam" id="3.30.420.40:FF:000007">
    <property type="entry name" value="Glycerol kinase"/>
    <property type="match status" value="1"/>
</dbReference>
<dbReference type="EC" id="2.7.1.30" evidence="11"/>
<feature type="binding site" evidence="11">
    <location>
        <position position="411"/>
    </location>
    <ligand>
        <name>ADP</name>
        <dbReference type="ChEBI" id="CHEBI:456216"/>
    </ligand>
</feature>
<dbReference type="Pfam" id="PF02782">
    <property type="entry name" value="FGGY_C"/>
    <property type="match status" value="1"/>
</dbReference>
<feature type="binding site" evidence="11">
    <location>
        <position position="84"/>
    </location>
    <ligand>
        <name>glycerol</name>
        <dbReference type="ChEBI" id="CHEBI:17754"/>
    </ligand>
</feature>
<dbReference type="HAMAP" id="MF_00186">
    <property type="entry name" value="Glycerol_kin"/>
    <property type="match status" value="1"/>
</dbReference>
<evidence type="ECO:0000256" key="10">
    <source>
        <dbReference type="ARBA" id="ARBA00063665"/>
    </source>
</evidence>
<dbReference type="CDD" id="cd07786">
    <property type="entry name" value="FGGY_EcGK_like"/>
    <property type="match status" value="1"/>
</dbReference>
<comment type="caution">
    <text evidence="11">Lacks conserved residue(s) required for the propagation of feature annotation.</text>
</comment>
<dbReference type="UniPathway" id="UPA00618">
    <property type="reaction ID" value="UER00672"/>
</dbReference>
<evidence type="ECO:0000256" key="3">
    <source>
        <dbReference type="ARBA" id="ARBA00022679"/>
    </source>
</evidence>
<comment type="activity regulation">
    <text evidence="11">Activated by phosphorylation and inhibited by fructose 1,6-bisphosphate (FBP).</text>
</comment>
<evidence type="ECO:0000259" key="15">
    <source>
        <dbReference type="Pfam" id="PF02782"/>
    </source>
</evidence>
<keyword evidence="5 11" id="KW-0418">Kinase</keyword>
<feature type="binding site" evidence="11">
    <location>
        <position position="310"/>
    </location>
    <ligand>
        <name>ATP</name>
        <dbReference type="ChEBI" id="CHEBI:30616"/>
    </ligand>
</feature>
<feature type="binding site" evidence="11">
    <location>
        <position position="245"/>
    </location>
    <ligand>
        <name>sn-glycerol 3-phosphate</name>
        <dbReference type="ChEBI" id="CHEBI:57597"/>
    </ligand>
</feature>
<accession>A0A165RG86</accession>
<feature type="domain" description="Carbohydrate kinase FGGY N-terminal" evidence="14">
    <location>
        <begin position="5"/>
        <end position="252"/>
    </location>
</feature>
<feature type="binding site" evidence="11">
    <location>
        <position position="135"/>
    </location>
    <ligand>
        <name>glycerol</name>
        <dbReference type="ChEBI" id="CHEBI:17754"/>
    </ligand>
</feature>
<dbReference type="InterPro" id="IPR043129">
    <property type="entry name" value="ATPase_NBD"/>
</dbReference>
<dbReference type="NCBIfam" id="NF000756">
    <property type="entry name" value="PRK00047.1"/>
    <property type="match status" value="1"/>
</dbReference>
<feature type="binding site" evidence="11">
    <location>
        <position position="83"/>
    </location>
    <ligand>
        <name>glycerol</name>
        <dbReference type="ChEBI" id="CHEBI:17754"/>
    </ligand>
</feature>
<feature type="binding site" evidence="11">
    <location>
        <position position="135"/>
    </location>
    <ligand>
        <name>sn-glycerol 3-phosphate</name>
        <dbReference type="ChEBI" id="CHEBI:57597"/>
    </ligand>
</feature>